<proteinExistence type="inferred from homology"/>
<feature type="domain" description="RRM" evidence="7">
    <location>
        <begin position="116"/>
        <end position="211"/>
    </location>
</feature>
<dbReference type="PROSITE" id="PS50102">
    <property type="entry name" value="RRM"/>
    <property type="match status" value="2"/>
</dbReference>
<dbReference type="GO" id="GO:0005730">
    <property type="term" value="C:nucleolus"/>
    <property type="evidence" value="ECO:0007669"/>
    <property type="project" value="UniProtKB-SubCell"/>
</dbReference>
<dbReference type="InterPro" id="IPR035979">
    <property type="entry name" value="RBD_domain_sf"/>
</dbReference>
<dbReference type="GO" id="GO:0003723">
    <property type="term" value="F:RNA binding"/>
    <property type="evidence" value="ECO:0007669"/>
    <property type="project" value="UniProtKB-UniRule"/>
</dbReference>
<evidence type="ECO:0000256" key="5">
    <source>
        <dbReference type="PROSITE-ProRule" id="PRU00176"/>
    </source>
</evidence>
<dbReference type="CDD" id="cd12395">
    <property type="entry name" value="RRM2_RBM34"/>
    <property type="match status" value="1"/>
</dbReference>
<dbReference type="InterPro" id="IPR012677">
    <property type="entry name" value="Nucleotide-bd_a/b_plait_sf"/>
</dbReference>
<keyword evidence="3 5" id="KW-0694">RNA-binding</keyword>
<dbReference type="CDD" id="cd12394">
    <property type="entry name" value="RRM1_RBM34"/>
    <property type="match status" value="1"/>
</dbReference>
<dbReference type="InterPro" id="IPR000504">
    <property type="entry name" value="RRM_dom"/>
</dbReference>
<feature type="compositionally biased region" description="Basic and acidic residues" evidence="6">
    <location>
        <begin position="28"/>
        <end position="60"/>
    </location>
</feature>
<feature type="region of interest" description="Disordered" evidence="6">
    <location>
        <begin position="300"/>
        <end position="419"/>
    </location>
</feature>
<dbReference type="AlphaFoldDB" id="A0AAE0GBE6"/>
<dbReference type="PANTHER" id="PTHR23236:SF25">
    <property type="entry name" value="RNA-BINDING PROTEIN 34"/>
    <property type="match status" value="1"/>
</dbReference>
<evidence type="ECO:0000256" key="1">
    <source>
        <dbReference type="ARBA" id="ARBA00004604"/>
    </source>
</evidence>
<evidence type="ECO:0000256" key="6">
    <source>
        <dbReference type="SAM" id="MobiDB-lite"/>
    </source>
</evidence>
<comment type="subcellular location">
    <subcellularLocation>
        <location evidence="1">Nucleus</location>
        <location evidence="1">Nucleolus</location>
    </subcellularLocation>
</comment>
<evidence type="ECO:0000259" key="7">
    <source>
        <dbReference type="PROSITE" id="PS50102"/>
    </source>
</evidence>
<dbReference type="SMART" id="SM00360">
    <property type="entry name" value="RRM"/>
    <property type="match status" value="2"/>
</dbReference>
<reference evidence="8 9" key="1">
    <citation type="journal article" date="2015" name="Genome Biol. Evol.">
        <title>Comparative Genomics of a Bacterivorous Green Alga Reveals Evolutionary Causalities and Consequences of Phago-Mixotrophic Mode of Nutrition.</title>
        <authorList>
            <person name="Burns J.A."/>
            <person name="Paasch A."/>
            <person name="Narechania A."/>
            <person name="Kim E."/>
        </authorList>
    </citation>
    <scope>NUCLEOTIDE SEQUENCE [LARGE SCALE GENOMIC DNA]</scope>
    <source>
        <strain evidence="8 9">PLY_AMNH</strain>
    </source>
</reference>
<evidence type="ECO:0000256" key="3">
    <source>
        <dbReference type="ARBA" id="ARBA00022884"/>
    </source>
</evidence>
<feature type="compositionally biased region" description="Polar residues" evidence="6">
    <location>
        <begin position="304"/>
        <end position="313"/>
    </location>
</feature>
<dbReference type="SUPFAM" id="SSF54928">
    <property type="entry name" value="RNA-binding domain, RBD"/>
    <property type="match status" value="2"/>
</dbReference>
<evidence type="ECO:0000313" key="8">
    <source>
        <dbReference type="EMBL" id="KAK3275004.1"/>
    </source>
</evidence>
<organism evidence="8 9">
    <name type="scientific">Cymbomonas tetramitiformis</name>
    <dbReference type="NCBI Taxonomy" id="36881"/>
    <lineage>
        <taxon>Eukaryota</taxon>
        <taxon>Viridiplantae</taxon>
        <taxon>Chlorophyta</taxon>
        <taxon>Pyramimonadophyceae</taxon>
        <taxon>Pyramimonadales</taxon>
        <taxon>Pyramimonadaceae</taxon>
        <taxon>Cymbomonas</taxon>
    </lineage>
</organism>
<accession>A0AAE0GBE6</accession>
<comment type="caution">
    <text evidence="8">The sequence shown here is derived from an EMBL/GenBank/DDBJ whole genome shotgun (WGS) entry which is preliminary data.</text>
</comment>
<dbReference type="Proteomes" id="UP001190700">
    <property type="component" value="Unassembled WGS sequence"/>
</dbReference>
<keyword evidence="4" id="KW-0539">Nucleus</keyword>
<feature type="domain" description="RRM" evidence="7">
    <location>
        <begin position="223"/>
        <end position="308"/>
    </location>
</feature>
<evidence type="ECO:0000313" key="9">
    <source>
        <dbReference type="Proteomes" id="UP001190700"/>
    </source>
</evidence>
<evidence type="ECO:0000256" key="2">
    <source>
        <dbReference type="ARBA" id="ARBA00007077"/>
    </source>
</evidence>
<gene>
    <name evidence="8" type="ORF">CYMTET_16844</name>
</gene>
<evidence type="ECO:0000256" key="4">
    <source>
        <dbReference type="ARBA" id="ARBA00023242"/>
    </source>
</evidence>
<dbReference type="InterPro" id="IPR034221">
    <property type="entry name" value="RBM34_RRM2"/>
</dbReference>
<dbReference type="Gene3D" id="3.30.70.330">
    <property type="match status" value="2"/>
</dbReference>
<dbReference type="PANTHER" id="PTHR23236">
    <property type="entry name" value="EUKARYOTIC TRANSLATION INITIATION FACTOR 4B/4H"/>
    <property type="match status" value="1"/>
</dbReference>
<keyword evidence="9" id="KW-1185">Reference proteome</keyword>
<name>A0AAE0GBE6_9CHLO</name>
<protein>
    <recommendedName>
        <fullName evidence="7">RRM domain-containing protein</fullName>
    </recommendedName>
</protein>
<dbReference type="EMBL" id="LGRX02007444">
    <property type="protein sequence ID" value="KAK3275004.1"/>
    <property type="molecule type" value="Genomic_DNA"/>
</dbReference>
<comment type="similarity">
    <text evidence="2">Belongs to the RRM RBM34 family.</text>
</comment>
<dbReference type="Pfam" id="PF00076">
    <property type="entry name" value="RRM_1"/>
    <property type="match status" value="2"/>
</dbReference>
<sequence length="419" mass="45188">MSIFGNLFGDAASAGAGSLFDRQGAYHRQRDVNKANSNEDHKKGSSKARETPVLEKKGNEESAAQLVKKSKKGTKRKIPDNVMDETVTADAEDDDDAVEKKRAKKVVEDSTEKNSRTVFVSNMPADATQKELKRMFSSCGQVESVRLRGLTIDPEAKAPRKSQILDKTKTTDTDVAKAYVVFKDASAVEAALAMNMKEVKGRHLRVDTAVQSKSGKVEYEHQRTVFLGNLPFTAQDEGIIGHIYSYVQEYPELKGAIEAVRLVRERDTNRGKGIAFVLFKQKEAARAALNLNGTELGGREIRVTKTSNRSGIPQSKGAGDKKGSKLQSGAGGKNVPAASGEKWKLQGAVRRVSKEDSEAGPATPKKESWQGTKTSGAKGKDAAGSKKKSGTTNGGGVIRSKGKRPAVLAKNAARKKAKK</sequence>
<feature type="region of interest" description="Disordered" evidence="6">
    <location>
        <begin position="25"/>
        <end position="98"/>
    </location>
</feature>